<feature type="region of interest" description="Disordered" evidence="2">
    <location>
        <begin position="138"/>
        <end position="188"/>
    </location>
</feature>
<feature type="domain" description="RING-type" evidence="3">
    <location>
        <begin position="692"/>
        <end position="747"/>
    </location>
</feature>
<dbReference type="PANTHER" id="PTHR31150">
    <property type="entry name" value="EXPRESSED PROTEIN"/>
    <property type="match status" value="1"/>
</dbReference>
<reference evidence="4 5" key="1">
    <citation type="journal article" date="2016" name="Sci. Rep.">
        <title>The genome sequence of the outbreeding globe artichoke constructed de novo incorporating a phase-aware low-pass sequencing strategy of F1 progeny.</title>
        <authorList>
            <person name="Scaglione D."/>
            <person name="Reyes-Chin-Wo S."/>
            <person name="Acquadro A."/>
            <person name="Froenicke L."/>
            <person name="Portis E."/>
            <person name="Beitel C."/>
            <person name="Tirone M."/>
            <person name="Mauro R."/>
            <person name="Lo Monaco A."/>
            <person name="Mauromicale G."/>
            <person name="Faccioli P."/>
            <person name="Cattivelli L."/>
            <person name="Rieseberg L."/>
            <person name="Michelmore R."/>
            <person name="Lanteri S."/>
        </authorList>
    </citation>
    <scope>NUCLEOTIDE SEQUENCE [LARGE SCALE GENOMIC DNA]</scope>
    <source>
        <strain evidence="4">2C</strain>
    </source>
</reference>
<dbReference type="OMA" id="WATANDN"/>
<evidence type="ECO:0000256" key="2">
    <source>
        <dbReference type="SAM" id="MobiDB-lite"/>
    </source>
</evidence>
<organism evidence="4 5">
    <name type="scientific">Cynara cardunculus var. scolymus</name>
    <name type="common">Globe artichoke</name>
    <name type="synonym">Cynara scolymus</name>
    <dbReference type="NCBI Taxonomy" id="59895"/>
    <lineage>
        <taxon>Eukaryota</taxon>
        <taxon>Viridiplantae</taxon>
        <taxon>Streptophyta</taxon>
        <taxon>Embryophyta</taxon>
        <taxon>Tracheophyta</taxon>
        <taxon>Spermatophyta</taxon>
        <taxon>Magnoliopsida</taxon>
        <taxon>eudicotyledons</taxon>
        <taxon>Gunneridae</taxon>
        <taxon>Pentapetalae</taxon>
        <taxon>asterids</taxon>
        <taxon>campanulids</taxon>
        <taxon>Asterales</taxon>
        <taxon>Asteraceae</taxon>
        <taxon>Carduoideae</taxon>
        <taxon>Cardueae</taxon>
        <taxon>Carduinae</taxon>
        <taxon>Cynara</taxon>
    </lineage>
</organism>
<dbReference type="InterPro" id="IPR001841">
    <property type="entry name" value="Znf_RING"/>
</dbReference>
<dbReference type="EMBL" id="LEKV01003810">
    <property type="protein sequence ID" value="KVH98094.1"/>
    <property type="molecule type" value="Genomic_DNA"/>
</dbReference>
<dbReference type="Proteomes" id="UP000243975">
    <property type="component" value="Unassembled WGS sequence"/>
</dbReference>
<sequence>MMGNSRTNEKDKPPASANPLIQLNNDYTKSIAPNMHSVGGVSFREGNFAGGRFDSVPDMPVAPGWENMCSINHSIAQGIPETSGNHMAYLMNSSSFQNSQFNLLSNTANTDIPEVPLIPEWNMRWSPQFINQEHNAISAGGLNNGSGTSSFENPWSSKNPTTARNFVGDSQMSRQGRESKFAPFNRPHANADIVGSPLSFGPRDTATVHTRNNVNFNTSQCGVQGKVEGSFLSLGIGGTDETITRPQTGVREMSDTLKEAASAELQIARARRAMGQTLDAGFMGLQRNISGFSNQSCHVDRITSTNNEAGVQCTLNSGPGSSPYHTLQMQQNDMQHGISRHDDGSSNFLSSRNIRYGDLDHYRAFVGNQAANSGTVGGNSAQFFNSQQYDLNGLAPESSKPSWIASHTPSGQLQSIRYTTVNSLPLESSTNSPSLGLGSCSTRQNYAGQQLLSHNGMSTQGLGGSLFPQRIAAPQVAWVSSGQAATDAPFPKRLGVELNGKDSPQVAERHLSTRGTNLQTTSTGQICQFPDKGSTFLPDHLLQRSIGQSQDALIQLPKDPRAAASTNASTVDDLSQKSDFHMRPSHKRTAVAPPSASHWVQRQKITHPTIHHSVPIPFPTKLAIPGTTALVHPSIPVASQRELGCPVSASIHPSIPGTSHFKSRIPVKPAPIAAHIAWKDPDRTPQLTGYKCLLCKRDLSLTSEGAVYQPVPPPPVAVLPCGHTFHDQCLQNITPQDQSKDPPCIPCAIGDN</sequence>
<dbReference type="Gramene" id="KVH98094">
    <property type="protein sequence ID" value="KVH98094"/>
    <property type="gene ID" value="Ccrd_023699"/>
</dbReference>
<keyword evidence="1" id="KW-0862">Zinc</keyword>
<dbReference type="SUPFAM" id="SSF57850">
    <property type="entry name" value="RING/U-box"/>
    <property type="match status" value="1"/>
</dbReference>
<keyword evidence="1" id="KW-0863">Zinc-finger</keyword>
<dbReference type="AlphaFoldDB" id="A0A118JY66"/>
<evidence type="ECO:0000256" key="1">
    <source>
        <dbReference type="PROSITE-ProRule" id="PRU00175"/>
    </source>
</evidence>
<keyword evidence="1" id="KW-0479">Metal-binding</keyword>
<proteinExistence type="predicted"/>
<dbReference type="PROSITE" id="PS50089">
    <property type="entry name" value="ZF_RING_2"/>
    <property type="match status" value="1"/>
</dbReference>
<name>A0A118JY66_CYNCS</name>
<gene>
    <name evidence="4" type="ORF">Ccrd_023699</name>
</gene>
<dbReference type="GO" id="GO:0008270">
    <property type="term" value="F:zinc ion binding"/>
    <property type="evidence" value="ECO:0007669"/>
    <property type="project" value="UniProtKB-KW"/>
</dbReference>
<comment type="caution">
    <text evidence="4">The sequence shown here is derived from an EMBL/GenBank/DDBJ whole genome shotgun (WGS) entry which is preliminary data.</text>
</comment>
<evidence type="ECO:0000313" key="4">
    <source>
        <dbReference type="EMBL" id="KVH98094.1"/>
    </source>
</evidence>
<accession>A0A118JY66</accession>
<evidence type="ECO:0000313" key="5">
    <source>
        <dbReference type="Proteomes" id="UP000243975"/>
    </source>
</evidence>
<evidence type="ECO:0000259" key="3">
    <source>
        <dbReference type="PROSITE" id="PS50089"/>
    </source>
</evidence>
<protein>
    <submittedName>
        <fullName evidence="4">Zinc finger, RING/FYVE/PHD-type</fullName>
    </submittedName>
</protein>
<feature type="compositionally biased region" description="Polar residues" evidence="2">
    <location>
        <begin position="145"/>
        <end position="174"/>
    </location>
</feature>
<keyword evidence="5" id="KW-1185">Reference proteome</keyword>
<dbReference type="PANTHER" id="PTHR31150:SF19">
    <property type="entry name" value="RING-TYPE DOMAIN-CONTAINING PROTEIN"/>
    <property type="match status" value="1"/>
</dbReference>